<keyword evidence="3" id="KW-1185">Reference proteome</keyword>
<proteinExistence type="predicted"/>
<evidence type="ECO:0000256" key="1">
    <source>
        <dbReference type="SAM" id="Phobius"/>
    </source>
</evidence>
<name>A0A6N7IYP3_9FIRM</name>
<dbReference type="InterPro" id="IPR011990">
    <property type="entry name" value="TPR-like_helical_dom_sf"/>
</dbReference>
<keyword evidence="1" id="KW-0472">Membrane</keyword>
<keyword evidence="1" id="KW-1133">Transmembrane helix</keyword>
<evidence type="ECO:0008006" key="4">
    <source>
        <dbReference type="Google" id="ProtNLM"/>
    </source>
</evidence>
<dbReference type="Gene3D" id="1.25.40.10">
    <property type="entry name" value="Tetratricopeptide repeat domain"/>
    <property type="match status" value="1"/>
</dbReference>
<feature type="transmembrane region" description="Helical" evidence="1">
    <location>
        <begin position="209"/>
        <end position="229"/>
    </location>
</feature>
<accession>A0A6N7IYP3</accession>
<evidence type="ECO:0000313" key="3">
    <source>
        <dbReference type="Proteomes" id="UP000460257"/>
    </source>
</evidence>
<organism evidence="2 3">
    <name type="scientific">Candidatus Weimeria bifida</name>
    <dbReference type="NCBI Taxonomy" id="2599074"/>
    <lineage>
        <taxon>Bacteria</taxon>
        <taxon>Bacillati</taxon>
        <taxon>Bacillota</taxon>
        <taxon>Clostridia</taxon>
        <taxon>Lachnospirales</taxon>
        <taxon>Lachnospiraceae</taxon>
        <taxon>Candidatus Weimeria</taxon>
    </lineage>
</organism>
<dbReference type="AlphaFoldDB" id="A0A6N7IYP3"/>
<dbReference type="SUPFAM" id="SSF48452">
    <property type="entry name" value="TPR-like"/>
    <property type="match status" value="1"/>
</dbReference>
<feature type="transmembrane region" description="Helical" evidence="1">
    <location>
        <begin position="263"/>
        <end position="280"/>
    </location>
</feature>
<dbReference type="EMBL" id="VOGC01000002">
    <property type="protein sequence ID" value="MQN01060.1"/>
    <property type="molecule type" value="Genomic_DNA"/>
</dbReference>
<keyword evidence="1" id="KW-0812">Transmembrane</keyword>
<sequence length="321" mass="36798">MPNFSKPKVTVERVDIDPYELISMAKQYAERGDYYSAERTYVAALNASMGTSSQNDVVAKVKRGLSSIYNSWAEYCSQNYRFQEAEITLKKALKIKYNIRDVKTNLCTLYEKWGDCLKVDGKLEGAETRYFLALQIEREIGTNETQESNLIRKIKEIKYLYNSDEEKELSYYLYVLESGKGFAVKAVIFEIIGVICIFSAIAYHGNDDVFWLVLAIMILSPFFVLFNSFSCERLLARGRGIFIVPIMFFWTIVGILFCARDPLYAFYPAVVGIYCIYFALKIKKLAKDGELYDRVMRQLASQAASISQEDITVEHVVGVRI</sequence>
<feature type="transmembrane region" description="Helical" evidence="1">
    <location>
        <begin position="241"/>
        <end position="257"/>
    </location>
</feature>
<reference evidence="2" key="1">
    <citation type="journal article" date="2020" name="Appl. Environ. Microbiol.">
        <title>Medium-Chain Fatty Acid Synthesis by 'Candidatus Weimeria bifida' gen. nov., sp. nov., and 'Candidatus Pseudoramibacter fermentans' sp. nov.</title>
        <authorList>
            <person name="Scarborough M.J."/>
            <person name="Myers K.S."/>
            <person name="Donohue T.J."/>
            <person name="Noguera D.R."/>
        </authorList>
    </citation>
    <scope>NUCLEOTIDE SEQUENCE</scope>
    <source>
        <strain evidence="2">LCO1.1</strain>
    </source>
</reference>
<protein>
    <recommendedName>
        <fullName evidence="4">Tetratricopeptide repeat protein</fullName>
    </recommendedName>
</protein>
<gene>
    <name evidence="2" type="ORF">FRC54_03650</name>
</gene>
<dbReference type="Proteomes" id="UP000460257">
    <property type="component" value="Unassembled WGS sequence"/>
</dbReference>
<evidence type="ECO:0000313" key="2">
    <source>
        <dbReference type="EMBL" id="MQN01060.1"/>
    </source>
</evidence>
<feature type="transmembrane region" description="Helical" evidence="1">
    <location>
        <begin position="182"/>
        <end position="203"/>
    </location>
</feature>
<comment type="caution">
    <text evidence="2">The sequence shown here is derived from an EMBL/GenBank/DDBJ whole genome shotgun (WGS) entry which is preliminary data.</text>
</comment>